<evidence type="ECO:0000256" key="6">
    <source>
        <dbReference type="ARBA" id="ARBA00023136"/>
    </source>
</evidence>
<evidence type="ECO:0000256" key="4">
    <source>
        <dbReference type="ARBA" id="ARBA00022856"/>
    </source>
</evidence>
<comment type="caution">
    <text evidence="8">The sequence shown here is derived from an EMBL/GenBank/DDBJ whole genome shotgun (WGS) entry which is preliminary data.</text>
</comment>
<reference evidence="8 9" key="1">
    <citation type="submission" date="2023-02" db="EMBL/GenBank/DDBJ databases">
        <title>LHISI_Scaffold_Assembly.</title>
        <authorList>
            <person name="Stuart O.P."/>
            <person name="Cleave R."/>
            <person name="Magrath M.J.L."/>
            <person name="Mikheyev A.S."/>
        </authorList>
    </citation>
    <scope>NUCLEOTIDE SEQUENCE [LARGE SCALE GENOMIC DNA]</scope>
    <source>
        <strain evidence="8">Daus_M_001</strain>
        <tissue evidence="8">Leg muscle</tissue>
    </source>
</reference>
<feature type="transmembrane region" description="Helical" evidence="7">
    <location>
        <begin position="196"/>
        <end position="218"/>
    </location>
</feature>
<keyword evidence="3 7" id="KW-0812">Transmembrane</keyword>
<dbReference type="EMBL" id="JARBHB010000003">
    <property type="protein sequence ID" value="KAJ8891000.1"/>
    <property type="molecule type" value="Genomic_DNA"/>
</dbReference>
<keyword evidence="4" id="KW-0653">Protein transport</keyword>
<keyword evidence="6 7" id="KW-0472">Membrane</keyword>
<name>A0ABQ9I2W6_9NEOP</name>
<evidence type="ECO:0000256" key="5">
    <source>
        <dbReference type="ARBA" id="ARBA00022989"/>
    </source>
</evidence>
<accession>A0ABQ9I2W6</accession>
<evidence type="ECO:0000256" key="3">
    <source>
        <dbReference type="ARBA" id="ARBA00022692"/>
    </source>
</evidence>
<organism evidence="8 9">
    <name type="scientific">Dryococelus australis</name>
    <dbReference type="NCBI Taxonomy" id="614101"/>
    <lineage>
        <taxon>Eukaryota</taxon>
        <taxon>Metazoa</taxon>
        <taxon>Ecdysozoa</taxon>
        <taxon>Arthropoda</taxon>
        <taxon>Hexapoda</taxon>
        <taxon>Insecta</taxon>
        <taxon>Pterygota</taxon>
        <taxon>Neoptera</taxon>
        <taxon>Polyneoptera</taxon>
        <taxon>Phasmatodea</taxon>
        <taxon>Verophasmatodea</taxon>
        <taxon>Anareolatae</taxon>
        <taxon>Phasmatidae</taxon>
        <taxon>Eurycanthinae</taxon>
        <taxon>Dryococelus</taxon>
    </lineage>
</organism>
<evidence type="ECO:0000256" key="2">
    <source>
        <dbReference type="ARBA" id="ARBA00005982"/>
    </source>
</evidence>
<evidence type="ECO:0000313" key="8">
    <source>
        <dbReference type="EMBL" id="KAJ8891000.1"/>
    </source>
</evidence>
<comment type="similarity">
    <text evidence="2">Belongs to the major facilitator superfamily. Proton-dependent oligopeptide transporter (POT/PTR) (TC 2.A.17) family.</text>
</comment>
<dbReference type="PANTHER" id="PTHR11654">
    <property type="entry name" value="OLIGOPEPTIDE TRANSPORTER-RELATED"/>
    <property type="match status" value="1"/>
</dbReference>
<dbReference type="Pfam" id="PF00854">
    <property type="entry name" value="PTR2"/>
    <property type="match status" value="1"/>
</dbReference>
<gene>
    <name evidence="8" type="ORF">PR048_010509</name>
</gene>
<feature type="transmembrane region" description="Helical" evidence="7">
    <location>
        <begin position="230"/>
        <end position="247"/>
    </location>
</feature>
<keyword evidence="9" id="KW-1185">Reference proteome</keyword>
<keyword evidence="4" id="KW-0571">Peptide transport</keyword>
<dbReference type="Proteomes" id="UP001159363">
    <property type="component" value="Chromosome 3"/>
</dbReference>
<proteinExistence type="inferred from homology"/>
<evidence type="ECO:0000256" key="7">
    <source>
        <dbReference type="SAM" id="Phobius"/>
    </source>
</evidence>
<feature type="transmembrane region" description="Helical" evidence="7">
    <location>
        <begin position="148"/>
        <end position="166"/>
    </location>
</feature>
<comment type="subcellular location">
    <subcellularLocation>
        <location evidence="1">Membrane</location>
        <topology evidence="1">Multi-pass membrane protein</topology>
    </subcellularLocation>
</comment>
<dbReference type="InterPro" id="IPR036259">
    <property type="entry name" value="MFS_trans_sf"/>
</dbReference>
<evidence type="ECO:0000256" key="1">
    <source>
        <dbReference type="ARBA" id="ARBA00004141"/>
    </source>
</evidence>
<protein>
    <submittedName>
        <fullName evidence="8">Uncharacterized protein</fullName>
    </submittedName>
</protein>
<dbReference type="Gene3D" id="1.20.1250.20">
    <property type="entry name" value="MFS general substrate transporter like domains"/>
    <property type="match status" value="1"/>
</dbReference>
<evidence type="ECO:0000313" key="9">
    <source>
        <dbReference type="Proteomes" id="UP001159363"/>
    </source>
</evidence>
<sequence>MRTGLDPWRSRSWIFACGNHAERSHLSAGFHGDLSFPPPFHSGATPYSPHFTLIGSQDLAVKSCPHITTPIQTQVIFRSISLQFEVIFVIGKSFYTIKKPQGNVIVEVSKCIGHAVAAKIKSKGEKRDHWLNYADDKYPEKLIEDIKATLRILLLFVPLPFFWALFDQQGSRWTIQATQMNGALGSWAIKPDQMQVLNPLLVLALIPLYETVIYPTFAKCNLLNRPLQRMVVGGLLAAIAFGISAVVELQLEVRYLCLGAALLPSSCTLA</sequence>
<keyword evidence="4" id="KW-0813">Transport</keyword>
<dbReference type="InterPro" id="IPR000109">
    <property type="entry name" value="POT_fam"/>
</dbReference>
<keyword evidence="5 7" id="KW-1133">Transmembrane helix</keyword>